<keyword evidence="1" id="KW-0472">Membrane</keyword>
<feature type="transmembrane region" description="Helical" evidence="1">
    <location>
        <begin position="63"/>
        <end position="88"/>
    </location>
</feature>
<dbReference type="EMBL" id="LVJN01000020">
    <property type="protein sequence ID" value="OSM02209.1"/>
    <property type="molecule type" value="Genomic_DNA"/>
</dbReference>
<dbReference type="STRING" id="1434232.MAIT1_02313"/>
<dbReference type="RefSeq" id="WP_085444693.1">
    <property type="nucleotide sequence ID" value="NZ_LVJN01000020.1"/>
</dbReference>
<feature type="transmembrane region" description="Helical" evidence="1">
    <location>
        <begin position="211"/>
        <end position="231"/>
    </location>
</feature>
<feature type="transmembrane region" description="Helical" evidence="1">
    <location>
        <begin position="361"/>
        <end position="381"/>
    </location>
</feature>
<keyword evidence="1" id="KW-0812">Transmembrane</keyword>
<protein>
    <recommendedName>
        <fullName evidence="4">Voltage-dependent anion channel</fullName>
    </recommendedName>
</protein>
<name>A0A1Y2K2N3_9PROT</name>
<accession>A0A1Y2K2N3</accession>
<sequence>MNATKQNSVAYAPLMFLGALGNGGLAVSFFVWLTFVAPHKGSIIISQAHIQALWERSGWDVRALLAIALTGLILFTLRHFQRLIWNLIQYRRFKRTEAYANLIGGNAEASLMVIPLTLAMSVNVVLAAGAALVPGLWEMRETLFPFAMGAFALIGAAGLHRYVGYLSRALTSGGIDCEKNNNFAQLMPAFAFAMVAVGFAAPAAMSHVKGVSMLAAVGAIFFLNVAVAIALMKFMTSFRAVMAKGVDKDTSVTLWIVIPILTLVGITIIRVLHGVHHHLGGPMSPAGLFLLTTTLLSGQLLFGLIGWITMQRNGFFAERKCRCHVSDYALVCPGVALFIFGMFFLFAGLVKNGVVTPFSPLFFVLLAPLAWLQVKTILTLFSLDRQLPRLRETGDDGVWAGRCRKACA</sequence>
<feature type="transmembrane region" description="Helical" evidence="1">
    <location>
        <begin position="252"/>
        <end position="273"/>
    </location>
</feature>
<keyword evidence="1" id="KW-1133">Transmembrane helix</keyword>
<feature type="transmembrane region" description="Helical" evidence="1">
    <location>
        <begin position="109"/>
        <end position="137"/>
    </location>
</feature>
<feature type="transmembrane region" description="Helical" evidence="1">
    <location>
        <begin position="183"/>
        <end position="205"/>
    </location>
</feature>
<dbReference type="OrthoDB" id="9156251at2"/>
<evidence type="ECO:0000313" key="3">
    <source>
        <dbReference type="Proteomes" id="UP000194003"/>
    </source>
</evidence>
<keyword evidence="3" id="KW-1185">Reference proteome</keyword>
<evidence type="ECO:0000313" key="2">
    <source>
        <dbReference type="EMBL" id="OSM02209.1"/>
    </source>
</evidence>
<dbReference type="NCBIfam" id="NF047644">
    <property type="entry name" value="TsoY_fam"/>
    <property type="match status" value="1"/>
</dbReference>
<feature type="transmembrane region" description="Helical" evidence="1">
    <location>
        <begin position="12"/>
        <end position="33"/>
    </location>
</feature>
<organism evidence="2 3">
    <name type="scientific">Magnetofaba australis IT-1</name>
    <dbReference type="NCBI Taxonomy" id="1434232"/>
    <lineage>
        <taxon>Bacteria</taxon>
        <taxon>Pseudomonadati</taxon>
        <taxon>Pseudomonadota</taxon>
        <taxon>Magnetococcia</taxon>
        <taxon>Magnetococcales</taxon>
        <taxon>Magnetococcaceae</taxon>
        <taxon>Magnetofaba</taxon>
    </lineage>
</organism>
<feature type="transmembrane region" description="Helical" evidence="1">
    <location>
        <begin position="328"/>
        <end position="349"/>
    </location>
</feature>
<evidence type="ECO:0000256" key="1">
    <source>
        <dbReference type="SAM" id="Phobius"/>
    </source>
</evidence>
<dbReference type="Proteomes" id="UP000194003">
    <property type="component" value="Unassembled WGS sequence"/>
</dbReference>
<gene>
    <name evidence="2" type="ORF">MAIT1_02313</name>
</gene>
<evidence type="ECO:0008006" key="4">
    <source>
        <dbReference type="Google" id="ProtNLM"/>
    </source>
</evidence>
<feature type="transmembrane region" description="Helical" evidence="1">
    <location>
        <begin position="285"/>
        <end position="308"/>
    </location>
</feature>
<dbReference type="InterPro" id="IPR059133">
    <property type="entry name" value="TsoY-like"/>
</dbReference>
<proteinExistence type="predicted"/>
<reference evidence="2 3" key="1">
    <citation type="journal article" date="2016" name="BMC Genomics">
        <title>Combined genomic and structural analyses of a cultured magnetotactic bacterium reveals its niche adaptation to a dynamic environment.</title>
        <authorList>
            <person name="Araujo A.C."/>
            <person name="Morillo V."/>
            <person name="Cypriano J."/>
            <person name="Teixeira L.C."/>
            <person name="Leao P."/>
            <person name="Lyra S."/>
            <person name="Almeida L.G."/>
            <person name="Bazylinski D.A."/>
            <person name="Vasconcellos A.T."/>
            <person name="Abreu F."/>
            <person name="Lins U."/>
        </authorList>
    </citation>
    <scope>NUCLEOTIDE SEQUENCE [LARGE SCALE GENOMIC DNA]</scope>
    <source>
        <strain evidence="2 3">IT-1</strain>
    </source>
</reference>
<feature type="transmembrane region" description="Helical" evidence="1">
    <location>
        <begin position="143"/>
        <end position="163"/>
    </location>
</feature>
<comment type="caution">
    <text evidence="2">The sequence shown here is derived from an EMBL/GenBank/DDBJ whole genome shotgun (WGS) entry which is preliminary data.</text>
</comment>
<dbReference type="AlphaFoldDB" id="A0A1Y2K2N3"/>